<evidence type="ECO:0000256" key="1">
    <source>
        <dbReference type="ARBA" id="ARBA00005234"/>
    </source>
</evidence>
<reference evidence="6" key="1">
    <citation type="submission" date="2022-02" db="EMBL/GenBank/DDBJ databases">
        <authorList>
            <person name="Henning P.M."/>
            <person name="McCubbin A.G."/>
            <person name="Shore J.S."/>
        </authorList>
    </citation>
    <scope>NUCLEOTIDE SEQUENCE</scope>
    <source>
        <strain evidence="6">F60SS</strain>
        <tissue evidence="6">Leaves</tissue>
    </source>
</reference>
<dbReference type="AlphaFoldDB" id="A0A9Q0G2Z3"/>
<evidence type="ECO:0000313" key="6">
    <source>
        <dbReference type="EMBL" id="KAJ4842569.1"/>
    </source>
</evidence>
<dbReference type="GO" id="GO:0019784">
    <property type="term" value="F:deNEDDylase activity"/>
    <property type="evidence" value="ECO:0007669"/>
    <property type="project" value="InterPro"/>
</dbReference>
<evidence type="ECO:0000256" key="4">
    <source>
        <dbReference type="ARBA" id="ARBA00022807"/>
    </source>
</evidence>
<reference evidence="6" key="2">
    <citation type="journal article" date="2023" name="Plants (Basel)">
        <title>Annotation of the Turnera subulata (Passifloraceae) Draft Genome Reveals the S-Locus Evolved after the Divergence of Turneroideae from Passifloroideae in a Stepwise Manner.</title>
        <authorList>
            <person name="Henning P.M."/>
            <person name="Roalson E.H."/>
            <person name="Mir W."/>
            <person name="McCubbin A.G."/>
            <person name="Shore J.S."/>
        </authorList>
    </citation>
    <scope>NUCLEOTIDE SEQUENCE</scope>
    <source>
        <strain evidence="6">F60SS</strain>
    </source>
</reference>
<dbReference type="PANTHER" id="PTHR46468:SF1">
    <property type="entry name" value="SENTRIN-SPECIFIC PROTEASE 8"/>
    <property type="match status" value="1"/>
</dbReference>
<dbReference type="PANTHER" id="PTHR46468">
    <property type="entry name" value="SENTRIN-SPECIFIC PROTEASE 8"/>
    <property type="match status" value="1"/>
</dbReference>
<dbReference type="SUPFAM" id="SSF54001">
    <property type="entry name" value="Cysteine proteinases"/>
    <property type="match status" value="1"/>
</dbReference>
<proteinExistence type="inferred from homology"/>
<comment type="caution">
    <text evidence="6">The sequence shown here is derived from an EMBL/GenBank/DDBJ whole genome shotgun (WGS) entry which is preliminary data.</text>
</comment>
<keyword evidence="2" id="KW-0645">Protease</keyword>
<keyword evidence="4" id="KW-0788">Thiol protease</keyword>
<dbReference type="Gene3D" id="3.40.395.10">
    <property type="entry name" value="Adenoviral Proteinase, Chain A"/>
    <property type="match status" value="1"/>
</dbReference>
<evidence type="ECO:0000259" key="5">
    <source>
        <dbReference type="PROSITE" id="PS50600"/>
    </source>
</evidence>
<protein>
    <recommendedName>
        <fullName evidence="5">Ubiquitin-like protease family profile domain-containing protein</fullName>
    </recommendedName>
</protein>
<dbReference type="InterPro" id="IPR038765">
    <property type="entry name" value="Papain-like_cys_pep_sf"/>
</dbReference>
<evidence type="ECO:0000256" key="3">
    <source>
        <dbReference type="ARBA" id="ARBA00022801"/>
    </source>
</evidence>
<evidence type="ECO:0000256" key="2">
    <source>
        <dbReference type="ARBA" id="ARBA00022670"/>
    </source>
</evidence>
<dbReference type="OrthoDB" id="5065855at2759"/>
<evidence type="ECO:0000313" key="7">
    <source>
        <dbReference type="Proteomes" id="UP001141552"/>
    </source>
</evidence>
<dbReference type="Proteomes" id="UP001141552">
    <property type="component" value="Unassembled WGS sequence"/>
</dbReference>
<comment type="similarity">
    <text evidence="1">Belongs to the peptidase C48 family.</text>
</comment>
<keyword evidence="7" id="KW-1185">Reference proteome</keyword>
<dbReference type="GO" id="GO:0000338">
    <property type="term" value="P:protein deneddylation"/>
    <property type="evidence" value="ECO:0007669"/>
    <property type="project" value="TreeGrafter"/>
</dbReference>
<dbReference type="Pfam" id="PF02902">
    <property type="entry name" value="Peptidase_C48"/>
    <property type="match status" value="1"/>
</dbReference>
<dbReference type="GO" id="GO:0006508">
    <property type="term" value="P:proteolysis"/>
    <property type="evidence" value="ECO:0007669"/>
    <property type="project" value="UniProtKB-KW"/>
</dbReference>
<name>A0A9Q0G2Z3_9ROSI</name>
<gene>
    <name evidence="6" type="ORF">Tsubulata_038306</name>
</gene>
<dbReference type="GO" id="GO:0008234">
    <property type="term" value="F:cysteine-type peptidase activity"/>
    <property type="evidence" value="ECO:0007669"/>
    <property type="project" value="UniProtKB-KW"/>
</dbReference>
<dbReference type="InterPro" id="IPR003653">
    <property type="entry name" value="Peptidase_C48_C"/>
</dbReference>
<feature type="non-terminal residue" evidence="6">
    <location>
        <position position="1"/>
    </location>
</feature>
<keyword evidence="3" id="KW-0378">Hydrolase</keyword>
<organism evidence="6 7">
    <name type="scientific">Turnera subulata</name>
    <dbReference type="NCBI Taxonomy" id="218843"/>
    <lineage>
        <taxon>Eukaryota</taxon>
        <taxon>Viridiplantae</taxon>
        <taxon>Streptophyta</taxon>
        <taxon>Embryophyta</taxon>
        <taxon>Tracheophyta</taxon>
        <taxon>Spermatophyta</taxon>
        <taxon>Magnoliopsida</taxon>
        <taxon>eudicotyledons</taxon>
        <taxon>Gunneridae</taxon>
        <taxon>Pentapetalae</taxon>
        <taxon>rosids</taxon>
        <taxon>fabids</taxon>
        <taxon>Malpighiales</taxon>
        <taxon>Passifloraceae</taxon>
        <taxon>Turnera</taxon>
    </lineage>
</organism>
<dbReference type="PROSITE" id="PS50600">
    <property type="entry name" value="ULP_PROTEASE"/>
    <property type="match status" value="1"/>
</dbReference>
<accession>A0A9Q0G2Z3</accession>
<dbReference type="InterPro" id="IPR044613">
    <property type="entry name" value="Nep1/2-like"/>
</dbReference>
<sequence length="162" mass="18860">ILFAINDSEDFDKPGNGTHWSVLVYDRAKNAFLHQDSFRGINRAAAVKLYRAVKGFVKPARDDASYWIYGKKKCFRDEPRFCEGRTPQQTNLYDCGLYVLAIAEAMCSYWCEWMEEGEDVNWGYVLYHEVDEEEVETTMRDDVLKLILRKKKQLNSSPAPSR</sequence>
<dbReference type="EMBL" id="JAKUCV010002459">
    <property type="protein sequence ID" value="KAJ4842569.1"/>
    <property type="molecule type" value="Genomic_DNA"/>
</dbReference>
<feature type="domain" description="Ubiquitin-like protease family profile" evidence="5">
    <location>
        <begin position="1"/>
        <end position="106"/>
    </location>
</feature>